<evidence type="ECO:0000313" key="4">
    <source>
        <dbReference type="EMBL" id="GEP54156.1"/>
    </source>
</evidence>
<evidence type="ECO:0000259" key="3">
    <source>
        <dbReference type="PROSITE" id="PS01031"/>
    </source>
</evidence>
<dbReference type="InterPro" id="IPR002068">
    <property type="entry name" value="A-crystallin/Hsp20_dom"/>
</dbReference>
<dbReference type="Pfam" id="PF00011">
    <property type="entry name" value="HSP20"/>
    <property type="match status" value="1"/>
</dbReference>
<dbReference type="Gene3D" id="2.60.40.790">
    <property type="match status" value="1"/>
</dbReference>
<evidence type="ECO:0000256" key="2">
    <source>
        <dbReference type="RuleBase" id="RU003616"/>
    </source>
</evidence>
<organism evidence="4 5">
    <name type="scientific">Reyranella soli</name>
    <dbReference type="NCBI Taxonomy" id="1230389"/>
    <lineage>
        <taxon>Bacteria</taxon>
        <taxon>Pseudomonadati</taxon>
        <taxon>Pseudomonadota</taxon>
        <taxon>Alphaproteobacteria</taxon>
        <taxon>Hyphomicrobiales</taxon>
        <taxon>Reyranellaceae</taxon>
        <taxon>Reyranella</taxon>
    </lineage>
</organism>
<accession>A0A512N5B1</accession>
<dbReference type="Proteomes" id="UP000321058">
    <property type="component" value="Unassembled WGS sequence"/>
</dbReference>
<keyword evidence="5" id="KW-1185">Reference proteome</keyword>
<dbReference type="SUPFAM" id="SSF49764">
    <property type="entry name" value="HSP20-like chaperones"/>
    <property type="match status" value="1"/>
</dbReference>
<proteinExistence type="inferred from homology"/>
<name>A0A512N5B1_9HYPH</name>
<gene>
    <name evidence="4" type="ORF">RSO01_13220</name>
</gene>
<dbReference type="CDD" id="cd06464">
    <property type="entry name" value="ACD_sHsps-like"/>
    <property type="match status" value="1"/>
</dbReference>
<comment type="similarity">
    <text evidence="1 2">Belongs to the small heat shock protein (HSP20) family.</text>
</comment>
<protein>
    <submittedName>
        <fullName evidence="4">Heat-shock protein Hsp20</fullName>
    </submittedName>
</protein>
<sequence>MSGDANPKTTSYMGPMANEDPRNWMWSEALQMLARAERLHREVFTPPQVSRRGVNWEPPIDVLETQDAVLILVALPGVDPDKVEIVIHNSGLSIAGERVLPQELRTAVIHRLELPQGRFERHIPLPAGRYEAPQSAVVNGCLVIRLPKASRPRSAP</sequence>
<dbReference type="EMBL" id="BKAJ01000023">
    <property type="protein sequence ID" value="GEP54156.1"/>
    <property type="molecule type" value="Genomic_DNA"/>
</dbReference>
<reference evidence="4 5" key="1">
    <citation type="submission" date="2019-07" db="EMBL/GenBank/DDBJ databases">
        <title>Whole genome shotgun sequence of Reyranella soli NBRC 108950.</title>
        <authorList>
            <person name="Hosoyama A."/>
            <person name="Uohara A."/>
            <person name="Ohji S."/>
            <person name="Ichikawa N."/>
        </authorList>
    </citation>
    <scope>NUCLEOTIDE SEQUENCE [LARGE SCALE GENOMIC DNA]</scope>
    <source>
        <strain evidence="4 5">NBRC 108950</strain>
    </source>
</reference>
<dbReference type="AlphaFoldDB" id="A0A512N5B1"/>
<evidence type="ECO:0000313" key="5">
    <source>
        <dbReference type="Proteomes" id="UP000321058"/>
    </source>
</evidence>
<dbReference type="PROSITE" id="PS01031">
    <property type="entry name" value="SHSP"/>
    <property type="match status" value="1"/>
</dbReference>
<dbReference type="InterPro" id="IPR008978">
    <property type="entry name" value="HSP20-like_chaperone"/>
</dbReference>
<evidence type="ECO:0000256" key="1">
    <source>
        <dbReference type="PROSITE-ProRule" id="PRU00285"/>
    </source>
</evidence>
<feature type="domain" description="SHSP" evidence="3">
    <location>
        <begin position="51"/>
        <end position="156"/>
    </location>
</feature>
<comment type="caution">
    <text evidence="4">The sequence shown here is derived from an EMBL/GenBank/DDBJ whole genome shotgun (WGS) entry which is preliminary data.</text>
</comment>